<evidence type="ECO:0000313" key="1">
    <source>
        <dbReference type="EMBL" id="KAI9512935.1"/>
    </source>
</evidence>
<organism evidence="1 2">
    <name type="scientific">Russula earlei</name>
    <dbReference type="NCBI Taxonomy" id="71964"/>
    <lineage>
        <taxon>Eukaryota</taxon>
        <taxon>Fungi</taxon>
        <taxon>Dikarya</taxon>
        <taxon>Basidiomycota</taxon>
        <taxon>Agaricomycotina</taxon>
        <taxon>Agaricomycetes</taxon>
        <taxon>Russulales</taxon>
        <taxon>Russulaceae</taxon>
        <taxon>Russula</taxon>
    </lineage>
</organism>
<name>A0ACC0UMX9_9AGAM</name>
<protein>
    <submittedName>
        <fullName evidence="1">Uncharacterized protein</fullName>
    </submittedName>
</protein>
<sequence>MPGYAGYKDQFVDSEANIWAPSTSKLDWEMAQWAKLHGPGSTALTELLKVEGLLDLLGLSYKNVIELNKIIDKQLPSHPCFQWKEIVIAGEAYNVYFCDIIACIKVLYGDPQFTGILVFTPE</sequence>
<evidence type="ECO:0000313" key="2">
    <source>
        <dbReference type="Proteomes" id="UP001207468"/>
    </source>
</evidence>
<dbReference type="EMBL" id="JAGFNK010000004">
    <property type="protein sequence ID" value="KAI9512935.1"/>
    <property type="molecule type" value="Genomic_DNA"/>
</dbReference>
<gene>
    <name evidence="1" type="ORF">F5148DRAFT_1279209</name>
</gene>
<dbReference type="Proteomes" id="UP001207468">
    <property type="component" value="Unassembled WGS sequence"/>
</dbReference>
<accession>A0ACC0UMX9</accession>
<proteinExistence type="predicted"/>
<comment type="caution">
    <text evidence="1">The sequence shown here is derived from an EMBL/GenBank/DDBJ whole genome shotgun (WGS) entry which is preliminary data.</text>
</comment>
<keyword evidence="2" id="KW-1185">Reference proteome</keyword>
<reference evidence="1" key="1">
    <citation type="submission" date="2021-03" db="EMBL/GenBank/DDBJ databases">
        <title>Evolutionary priming and transition to the ectomycorrhizal habit in an iconic lineage of mushroom-forming fungi: is preadaptation a requirement?</title>
        <authorList>
            <consortium name="DOE Joint Genome Institute"/>
            <person name="Looney B.P."/>
            <person name="Miyauchi S."/>
            <person name="Morin E."/>
            <person name="Drula E."/>
            <person name="Courty P.E."/>
            <person name="Chicoki N."/>
            <person name="Fauchery L."/>
            <person name="Kohler A."/>
            <person name="Kuo A."/>
            <person name="LaButti K."/>
            <person name="Pangilinan J."/>
            <person name="Lipzen A."/>
            <person name="Riley R."/>
            <person name="Andreopoulos W."/>
            <person name="He G."/>
            <person name="Johnson J."/>
            <person name="Barry K.W."/>
            <person name="Grigoriev I.V."/>
            <person name="Nagy L."/>
            <person name="Hibbett D."/>
            <person name="Henrissat B."/>
            <person name="Matheny P.B."/>
            <person name="Labbe J."/>
            <person name="Martin A.F."/>
        </authorList>
    </citation>
    <scope>NUCLEOTIDE SEQUENCE</scope>
    <source>
        <strain evidence="1">BPL698</strain>
    </source>
</reference>